<evidence type="ECO:0000313" key="3">
    <source>
        <dbReference type="Proteomes" id="UP000005801"/>
    </source>
</evidence>
<dbReference type="AlphaFoldDB" id="A6GA57"/>
<proteinExistence type="predicted"/>
<dbReference type="OrthoDB" id="258352at2"/>
<dbReference type="Proteomes" id="UP000005801">
    <property type="component" value="Unassembled WGS sequence"/>
</dbReference>
<sequence>MQQPEAPSTAKGVPVVLSYSSLLVGLSRLIPVPFLDDIVEGQVRRQMVAAILHRHGRTTKTGEFGPLYSDGGGCLGLLWSILTFPIKLLLVPLKKLLKTVFFFLAIRDMALRMGHALMLGRCLDRQLGKGELGDALSKKERTREVQAIRAAFEESYKGSDLGVLRHALSQSLRGAKSLAAVGTAAVRSVVRRDNAVEEGASALPEKQQGAVSEGQAQVQAALEDEKVQGFLEDFDRRFDAALAAARS</sequence>
<keyword evidence="3" id="KW-1185">Reference proteome</keyword>
<dbReference type="STRING" id="391625.PPSIR1_17460"/>
<evidence type="ECO:0000256" key="1">
    <source>
        <dbReference type="SAM" id="MobiDB-lite"/>
    </source>
</evidence>
<reference evidence="2 3" key="1">
    <citation type="submission" date="2007-06" db="EMBL/GenBank/DDBJ databases">
        <authorList>
            <person name="Shimkets L."/>
            <person name="Ferriera S."/>
            <person name="Johnson J."/>
            <person name="Kravitz S."/>
            <person name="Beeson K."/>
            <person name="Sutton G."/>
            <person name="Rogers Y.-H."/>
            <person name="Friedman R."/>
            <person name="Frazier M."/>
            <person name="Venter J.C."/>
        </authorList>
    </citation>
    <scope>NUCLEOTIDE SEQUENCE [LARGE SCALE GENOMIC DNA]</scope>
    <source>
        <strain evidence="2 3">SIR-1</strain>
    </source>
</reference>
<accession>A6GA57</accession>
<feature type="region of interest" description="Disordered" evidence="1">
    <location>
        <begin position="197"/>
        <end position="217"/>
    </location>
</feature>
<protein>
    <submittedName>
        <fullName evidence="2">Uncharacterized protein</fullName>
    </submittedName>
</protein>
<gene>
    <name evidence="2" type="ORF">PPSIR1_17460</name>
</gene>
<comment type="caution">
    <text evidence="2">The sequence shown here is derived from an EMBL/GenBank/DDBJ whole genome shotgun (WGS) entry which is preliminary data.</text>
</comment>
<dbReference type="eggNOG" id="ENOG5032K1T">
    <property type="taxonomic scope" value="Bacteria"/>
</dbReference>
<dbReference type="EMBL" id="ABCS01000049">
    <property type="protein sequence ID" value="EDM77270.1"/>
    <property type="molecule type" value="Genomic_DNA"/>
</dbReference>
<organism evidence="2 3">
    <name type="scientific">Plesiocystis pacifica SIR-1</name>
    <dbReference type="NCBI Taxonomy" id="391625"/>
    <lineage>
        <taxon>Bacteria</taxon>
        <taxon>Pseudomonadati</taxon>
        <taxon>Myxococcota</taxon>
        <taxon>Polyangia</taxon>
        <taxon>Nannocystales</taxon>
        <taxon>Nannocystaceae</taxon>
        <taxon>Plesiocystis</taxon>
    </lineage>
</organism>
<evidence type="ECO:0000313" key="2">
    <source>
        <dbReference type="EMBL" id="EDM77270.1"/>
    </source>
</evidence>
<name>A6GA57_9BACT</name>
<dbReference type="RefSeq" id="WP_006973599.1">
    <property type="nucleotide sequence ID" value="NZ_ABCS01000049.1"/>
</dbReference>